<dbReference type="EMBL" id="UZAN01045779">
    <property type="protein sequence ID" value="VDP83186.1"/>
    <property type="molecule type" value="Genomic_DNA"/>
</dbReference>
<keyword evidence="4" id="KW-1133">Transmembrane helix</keyword>
<evidence type="ECO:0000256" key="4">
    <source>
        <dbReference type="SAM" id="Phobius"/>
    </source>
</evidence>
<evidence type="ECO:0000256" key="3">
    <source>
        <dbReference type="ARBA" id="ARBA00023157"/>
    </source>
</evidence>
<dbReference type="GO" id="GO:0005615">
    <property type="term" value="C:extracellular space"/>
    <property type="evidence" value="ECO:0007669"/>
    <property type="project" value="TreeGrafter"/>
</dbReference>
<dbReference type="PROSITE" id="PS00280">
    <property type="entry name" value="BPTI_KUNITZ_1"/>
    <property type="match status" value="1"/>
</dbReference>
<dbReference type="Proteomes" id="UP000272942">
    <property type="component" value="Unassembled WGS sequence"/>
</dbReference>
<evidence type="ECO:0000313" key="7">
    <source>
        <dbReference type="Proteomes" id="UP000272942"/>
    </source>
</evidence>
<proteinExistence type="predicted"/>
<evidence type="ECO:0000313" key="6">
    <source>
        <dbReference type="EMBL" id="VDP83186.1"/>
    </source>
</evidence>
<organism evidence="8">
    <name type="scientific">Echinostoma caproni</name>
    <dbReference type="NCBI Taxonomy" id="27848"/>
    <lineage>
        <taxon>Eukaryota</taxon>
        <taxon>Metazoa</taxon>
        <taxon>Spiralia</taxon>
        <taxon>Lophotrochozoa</taxon>
        <taxon>Platyhelminthes</taxon>
        <taxon>Trematoda</taxon>
        <taxon>Digenea</taxon>
        <taxon>Plagiorchiida</taxon>
        <taxon>Echinostomata</taxon>
        <taxon>Echinostomatoidea</taxon>
        <taxon>Echinostomatidae</taxon>
        <taxon>Echinostoma</taxon>
    </lineage>
</organism>
<dbReference type="PROSITE" id="PS50279">
    <property type="entry name" value="BPTI_KUNITZ_2"/>
    <property type="match status" value="2"/>
</dbReference>
<keyword evidence="7" id="KW-1185">Reference proteome</keyword>
<dbReference type="InterPro" id="IPR050098">
    <property type="entry name" value="TFPI/VKTCI-like"/>
</dbReference>
<name>A0A183AMW4_9TREM</name>
<dbReference type="Pfam" id="PF00014">
    <property type="entry name" value="Kunitz_BPTI"/>
    <property type="match status" value="2"/>
</dbReference>
<reference evidence="8" key="1">
    <citation type="submission" date="2016-06" db="UniProtKB">
        <authorList>
            <consortium name="WormBaseParasite"/>
        </authorList>
    </citation>
    <scope>IDENTIFICATION</scope>
</reference>
<dbReference type="SMART" id="SM00131">
    <property type="entry name" value="KU"/>
    <property type="match status" value="2"/>
</dbReference>
<keyword evidence="4" id="KW-0812">Transmembrane</keyword>
<feature type="domain" description="BPTI/Kunitz inhibitor" evidence="5">
    <location>
        <begin position="28"/>
        <end position="79"/>
    </location>
</feature>
<keyword evidence="4" id="KW-0472">Membrane</keyword>
<gene>
    <name evidence="6" type="ORF">ECPE_LOCUS8299</name>
</gene>
<evidence type="ECO:0000259" key="5">
    <source>
        <dbReference type="PROSITE" id="PS50279"/>
    </source>
</evidence>
<dbReference type="GO" id="GO:0004867">
    <property type="term" value="F:serine-type endopeptidase inhibitor activity"/>
    <property type="evidence" value="ECO:0007669"/>
    <property type="project" value="UniProtKB-KW"/>
</dbReference>
<feature type="transmembrane region" description="Helical" evidence="4">
    <location>
        <begin position="21"/>
        <end position="42"/>
    </location>
</feature>
<dbReference type="InterPro" id="IPR020901">
    <property type="entry name" value="Prtase_inh_Kunz-CS"/>
</dbReference>
<dbReference type="PANTHER" id="PTHR10083">
    <property type="entry name" value="KUNITZ-TYPE PROTEASE INHIBITOR-RELATED"/>
    <property type="match status" value="1"/>
</dbReference>
<evidence type="ECO:0000256" key="2">
    <source>
        <dbReference type="ARBA" id="ARBA00022900"/>
    </source>
</evidence>
<protein>
    <submittedName>
        <fullName evidence="8">BPTI/Kunitz inhibitor domain-containing protein</fullName>
    </submittedName>
</protein>
<sequence length="160" mass="18975">MGRKMIANKTDASKTKFVIVYFKYFVCGLDCKFTFFYSRYFFTSQEQRCEKFMYSPECHLRLGRSRNVFHTHEVCEKVCKTNADQSLKQSRYLVKRNLDQCLDSLDVGHSCKLSRAVSKWYFDESANECIEFQYLGCGGNANRFNEREDCEECKNKLNNW</sequence>
<dbReference type="AlphaFoldDB" id="A0A183AMW4"/>
<evidence type="ECO:0000313" key="8">
    <source>
        <dbReference type="WBParaSite" id="ECPE_0000832501-mRNA-1"/>
    </source>
</evidence>
<accession>A0A183AMW4</accession>
<keyword evidence="2" id="KW-0722">Serine protease inhibitor</keyword>
<keyword evidence="1" id="KW-0646">Protease inhibitor</keyword>
<dbReference type="WBParaSite" id="ECPE_0000832501-mRNA-1">
    <property type="protein sequence ID" value="ECPE_0000832501-mRNA-1"/>
    <property type="gene ID" value="ECPE_0000832501"/>
</dbReference>
<dbReference type="PANTHER" id="PTHR10083:SF328">
    <property type="entry name" value="TISSUE FACTOR PATHWAY INHIBITOR"/>
    <property type="match status" value="1"/>
</dbReference>
<dbReference type="InterPro" id="IPR002223">
    <property type="entry name" value="Kunitz_BPTI"/>
</dbReference>
<dbReference type="OrthoDB" id="5950222at2759"/>
<feature type="domain" description="BPTI/Kunitz inhibitor" evidence="5">
    <location>
        <begin position="101"/>
        <end position="152"/>
    </location>
</feature>
<keyword evidence="3" id="KW-1015">Disulfide bond</keyword>
<dbReference type="InterPro" id="IPR036880">
    <property type="entry name" value="Kunitz_BPTI_sf"/>
</dbReference>
<dbReference type="Gene3D" id="4.10.410.10">
    <property type="entry name" value="Pancreatic trypsin inhibitor Kunitz domain"/>
    <property type="match status" value="2"/>
</dbReference>
<reference evidence="6 7" key="2">
    <citation type="submission" date="2018-11" db="EMBL/GenBank/DDBJ databases">
        <authorList>
            <consortium name="Pathogen Informatics"/>
        </authorList>
    </citation>
    <scope>NUCLEOTIDE SEQUENCE [LARGE SCALE GENOMIC DNA]</scope>
    <source>
        <strain evidence="6 7">Egypt</strain>
    </source>
</reference>
<dbReference type="SUPFAM" id="SSF57362">
    <property type="entry name" value="BPTI-like"/>
    <property type="match status" value="2"/>
</dbReference>
<evidence type="ECO:0000256" key="1">
    <source>
        <dbReference type="ARBA" id="ARBA00022690"/>
    </source>
</evidence>